<accession>A0A8R2HAX7</accession>
<sequence>MAYNNFQYNPLLTYTIRFHKLSFQPNFTGNYTIDKYREKEFVNGFLSLDPPQTIDKIVVVFQRCNPEGVDCEYFQSWSMTDLCPKLRDRNQIWSSWYGAFDPQPNCPVKRVNSFIRNGTIDFAQAVRWYPDCVNYQWKVAQKFFAGERYIGTYTFEVSVFGYRKRNKKPSKQ</sequence>
<name>A0A8R2HAX7_ACYPI</name>
<dbReference type="AlphaFoldDB" id="A0A8R2HAX7"/>
<dbReference type="KEGG" id="api:107885148"/>
<dbReference type="Proteomes" id="UP000007819">
    <property type="component" value="Chromosome A3"/>
</dbReference>
<dbReference type="OrthoDB" id="6627140at2759"/>
<keyword evidence="2" id="KW-1185">Reference proteome</keyword>
<dbReference type="RefSeq" id="XP_016664134.1">
    <property type="nucleotide sequence ID" value="XM_016808645.2"/>
</dbReference>
<dbReference type="EnsemblMetazoa" id="XM_016808645.2">
    <property type="protein sequence ID" value="XP_016664134.1"/>
    <property type="gene ID" value="LOC107885148"/>
</dbReference>
<evidence type="ECO:0000313" key="1">
    <source>
        <dbReference type="EnsemblMetazoa" id="XP_016664134.1"/>
    </source>
</evidence>
<reference evidence="1" key="2">
    <citation type="submission" date="2022-06" db="UniProtKB">
        <authorList>
            <consortium name="EnsemblMetazoa"/>
        </authorList>
    </citation>
    <scope>IDENTIFICATION</scope>
</reference>
<evidence type="ECO:0000313" key="2">
    <source>
        <dbReference type="Proteomes" id="UP000007819"/>
    </source>
</evidence>
<proteinExistence type="predicted"/>
<protein>
    <submittedName>
        <fullName evidence="1">Uncharacterized protein</fullName>
    </submittedName>
</protein>
<reference evidence="2" key="1">
    <citation type="submission" date="2010-06" db="EMBL/GenBank/DDBJ databases">
        <authorList>
            <person name="Jiang H."/>
            <person name="Abraham K."/>
            <person name="Ali S."/>
            <person name="Alsbrooks S.L."/>
            <person name="Anim B.N."/>
            <person name="Anosike U.S."/>
            <person name="Attaway T."/>
            <person name="Bandaranaike D.P."/>
            <person name="Battles P.K."/>
            <person name="Bell S.N."/>
            <person name="Bell A.V."/>
            <person name="Beltran B."/>
            <person name="Bickham C."/>
            <person name="Bustamante Y."/>
            <person name="Caleb T."/>
            <person name="Canada A."/>
            <person name="Cardenas V."/>
            <person name="Carter K."/>
            <person name="Chacko J."/>
            <person name="Chandrabose M.N."/>
            <person name="Chavez D."/>
            <person name="Chavez A."/>
            <person name="Chen L."/>
            <person name="Chu H.-S."/>
            <person name="Claassen K.J."/>
            <person name="Cockrell R."/>
            <person name="Collins M."/>
            <person name="Cooper J.A."/>
            <person name="Cree A."/>
            <person name="Curry S.M."/>
            <person name="Da Y."/>
            <person name="Dao M.D."/>
            <person name="Das B."/>
            <person name="Davila M.-L."/>
            <person name="Davy-Carroll L."/>
            <person name="Denson S."/>
            <person name="Dinh H."/>
            <person name="Ebong V.E."/>
            <person name="Edwards J.R."/>
            <person name="Egan A."/>
            <person name="El-Daye J."/>
            <person name="Escobedo L."/>
            <person name="Fernandez S."/>
            <person name="Fernando P.R."/>
            <person name="Flagg N."/>
            <person name="Forbes L.D."/>
            <person name="Fowler R.G."/>
            <person name="Fu Q."/>
            <person name="Gabisi R.A."/>
            <person name="Ganer J."/>
            <person name="Garbino Pronczuk A."/>
            <person name="Garcia R.M."/>
            <person name="Garner T."/>
            <person name="Garrett T.E."/>
            <person name="Gonzalez D.A."/>
            <person name="Hamid H."/>
            <person name="Hawkins E.S."/>
            <person name="Hirani K."/>
            <person name="Hogues M.E."/>
            <person name="Hollins B."/>
            <person name="Hsiao C.-H."/>
            <person name="Jabil R."/>
            <person name="James M.L."/>
            <person name="Jhangiani S.N."/>
            <person name="Johnson B."/>
            <person name="Johnson Q."/>
            <person name="Joshi V."/>
            <person name="Kalu J.B."/>
            <person name="Kam C."/>
            <person name="Kashfia A."/>
            <person name="Keebler J."/>
            <person name="Kisamo H."/>
            <person name="Kovar C.L."/>
            <person name="Lago L.A."/>
            <person name="Lai C.-Y."/>
            <person name="Laidlaw J."/>
            <person name="Lara F."/>
            <person name="Le T.-K."/>
            <person name="Lee S.L."/>
            <person name="Legall F.H."/>
            <person name="Lemon S.J."/>
            <person name="Lewis L.R."/>
            <person name="Li B."/>
            <person name="Liu Y."/>
            <person name="Liu Y.-S."/>
            <person name="Lopez J."/>
            <person name="Lozado R.J."/>
            <person name="Lu J."/>
            <person name="Madu R.C."/>
            <person name="Maheshwari M."/>
            <person name="Maheshwari R."/>
            <person name="Malloy K."/>
            <person name="Martinez E."/>
            <person name="Mathew T."/>
            <person name="Mercado I.C."/>
            <person name="Mercado C."/>
            <person name="Meyer B."/>
            <person name="Montgomery K."/>
            <person name="Morgan M.B."/>
            <person name="Munidasa M."/>
            <person name="Nazareth L.V."/>
            <person name="Nelson J."/>
            <person name="Ng B.M."/>
            <person name="Nguyen N.B."/>
            <person name="Nguyen P.Q."/>
            <person name="Nguyen T."/>
            <person name="Obregon M."/>
            <person name="Okwuonu G.O."/>
            <person name="Onwere C.G."/>
            <person name="Orozco G."/>
            <person name="Parra A."/>
            <person name="Patel S."/>
            <person name="Patil S."/>
            <person name="Perez A."/>
            <person name="Perez Y."/>
            <person name="Pham C."/>
            <person name="Primus E.L."/>
            <person name="Pu L.-L."/>
            <person name="Puazo M."/>
            <person name="Qin X."/>
            <person name="Quiroz J.B."/>
            <person name="Reese J."/>
            <person name="Richards S."/>
            <person name="Rives C.M."/>
            <person name="Robberts R."/>
            <person name="Ruiz S.J."/>
            <person name="Ruiz M.J."/>
            <person name="Santibanez J."/>
            <person name="Schneider B.W."/>
            <person name="Sisson I."/>
            <person name="Smith M."/>
            <person name="Sodergren E."/>
            <person name="Song X.-Z."/>
            <person name="Song B.B."/>
            <person name="Summersgill H."/>
            <person name="Thelus R."/>
            <person name="Thornton R.D."/>
            <person name="Trejos Z.Y."/>
            <person name="Usmani K."/>
            <person name="Vattathil S."/>
            <person name="Villasana D."/>
            <person name="Walker D.L."/>
            <person name="Wang S."/>
            <person name="Wang K."/>
            <person name="White C.S."/>
            <person name="Williams A.C."/>
            <person name="Williamson J."/>
            <person name="Wilson K."/>
            <person name="Woghiren I.O."/>
            <person name="Woodworth J.R."/>
            <person name="Worley K.C."/>
            <person name="Wright R.A."/>
            <person name="Wu W."/>
            <person name="Young L."/>
            <person name="Zhang L."/>
            <person name="Zhang J."/>
            <person name="Zhu Y."/>
            <person name="Muzny D.M."/>
            <person name="Weinstock G."/>
            <person name="Gibbs R.A."/>
        </authorList>
    </citation>
    <scope>NUCLEOTIDE SEQUENCE [LARGE SCALE GENOMIC DNA]</scope>
    <source>
        <strain evidence="2">LSR1</strain>
    </source>
</reference>
<dbReference type="GeneID" id="107885148"/>
<organism evidence="1 2">
    <name type="scientific">Acyrthosiphon pisum</name>
    <name type="common">Pea aphid</name>
    <dbReference type="NCBI Taxonomy" id="7029"/>
    <lineage>
        <taxon>Eukaryota</taxon>
        <taxon>Metazoa</taxon>
        <taxon>Ecdysozoa</taxon>
        <taxon>Arthropoda</taxon>
        <taxon>Hexapoda</taxon>
        <taxon>Insecta</taxon>
        <taxon>Pterygota</taxon>
        <taxon>Neoptera</taxon>
        <taxon>Paraneoptera</taxon>
        <taxon>Hemiptera</taxon>
        <taxon>Sternorrhyncha</taxon>
        <taxon>Aphidomorpha</taxon>
        <taxon>Aphidoidea</taxon>
        <taxon>Aphididae</taxon>
        <taxon>Macrosiphini</taxon>
        <taxon>Acyrthosiphon</taxon>
    </lineage>
</organism>